<evidence type="ECO:0000313" key="2">
    <source>
        <dbReference type="EMBL" id="MCM1985132.1"/>
    </source>
</evidence>
<reference evidence="2 3" key="1">
    <citation type="journal article" date="2015" name="Genome Announc.">
        <title>Draft Genome Sequence of Filamentous Marine Cyanobacterium Lyngbya confervoides Strain BDU141951.</title>
        <authorList>
            <person name="Chandrababunaidu M.M."/>
            <person name="Sen D."/>
            <person name="Tripathy S."/>
        </authorList>
    </citation>
    <scope>NUCLEOTIDE SEQUENCE [LARGE SCALE GENOMIC DNA]</scope>
    <source>
        <strain evidence="2 3">BDU141951</strain>
    </source>
</reference>
<protein>
    <submittedName>
        <fullName evidence="2">Uncharacterized protein</fullName>
    </submittedName>
</protein>
<feature type="compositionally biased region" description="Low complexity" evidence="1">
    <location>
        <begin position="7"/>
        <end position="17"/>
    </location>
</feature>
<feature type="region of interest" description="Disordered" evidence="1">
    <location>
        <begin position="1"/>
        <end position="62"/>
    </location>
</feature>
<comment type="caution">
    <text evidence="2">The sequence shown here is derived from an EMBL/GenBank/DDBJ whole genome shotgun (WGS) entry which is preliminary data.</text>
</comment>
<evidence type="ECO:0000313" key="3">
    <source>
        <dbReference type="Proteomes" id="UP000031561"/>
    </source>
</evidence>
<keyword evidence="3" id="KW-1185">Reference proteome</keyword>
<dbReference type="Proteomes" id="UP000031561">
    <property type="component" value="Unassembled WGS sequence"/>
</dbReference>
<feature type="compositionally biased region" description="Acidic residues" evidence="1">
    <location>
        <begin position="53"/>
        <end position="62"/>
    </location>
</feature>
<name>A0ABD4T980_9CYAN</name>
<dbReference type="AlphaFoldDB" id="A0ABD4T980"/>
<dbReference type="EMBL" id="JTHE03000114">
    <property type="protein sequence ID" value="MCM1985132.1"/>
    <property type="molecule type" value="Genomic_DNA"/>
</dbReference>
<dbReference type="RefSeq" id="WP_166283518.1">
    <property type="nucleotide sequence ID" value="NZ_JTHE03000114.1"/>
</dbReference>
<proteinExistence type="predicted"/>
<evidence type="ECO:0000256" key="1">
    <source>
        <dbReference type="SAM" id="MobiDB-lite"/>
    </source>
</evidence>
<accession>A0ABD4T980</accession>
<sequence>MSEIVPRRPASPAPSSSGLSKLPDLPRRVPGRPKPGPLPGNRPIVTSNRNPREDDEFMGYID</sequence>
<keyword evidence="2" id="KW-0614">Plasmid</keyword>
<geneLocation type="plasmid" evidence="2">
    <name>unnamed7</name>
</geneLocation>
<gene>
    <name evidence="2" type="ORF">QQ91_0020135</name>
</gene>
<organism evidence="2 3">
    <name type="scientific">Lyngbya confervoides BDU141951</name>
    <dbReference type="NCBI Taxonomy" id="1574623"/>
    <lineage>
        <taxon>Bacteria</taxon>
        <taxon>Bacillati</taxon>
        <taxon>Cyanobacteriota</taxon>
        <taxon>Cyanophyceae</taxon>
        <taxon>Oscillatoriophycideae</taxon>
        <taxon>Oscillatoriales</taxon>
        <taxon>Microcoleaceae</taxon>
        <taxon>Lyngbya</taxon>
    </lineage>
</organism>